<proteinExistence type="predicted"/>
<feature type="compositionally biased region" description="Basic and acidic residues" evidence="1">
    <location>
        <begin position="342"/>
        <end position="359"/>
    </location>
</feature>
<gene>
    <name evidence="3" type="ORF">SAMEA4535761_02160</name>
</gene>
<feature type="compositionally biased region" description="Basic and acidic residues" evidence="1">
    <location>
        <begin position="155"/>
        <end position="165"/>
    </location>
</feature>
<evidence type="ECO:0000256" key="2">
    <source>
        <dbReference type="SAM" id="Phobius"/>
    </source>
</evidence>
<feature type="compositionally biased region" description="Acidic residues" evidence="1">
    <location>
        <begin position="299"/>
        <end position="312"/>
    </location>
</feature>
<feature type="compositionally biased region" description="Basic and acidic residues" evidence="1">
    <location>
        <begin position="260"/>
        <end position="270"/>
    </location>
</feature>
<protein>
    <submittedName>
        <fullName evidence="3">Ubp3 associated protein Bre5</fullName>
    </submittedName>
</protein>
<feature type="compositionally biased region" description="Basic and acidic residues" evidence="1">
    <location>
        <begin position="380"/>
        <end position="395"/>
    </location>
</feature>
<accession>A0A240AL71</accession>
<feature type="compositionally biased region" description="Basic and acidic residues" evidence="1">
    <location>
        <begin position="50"/>
        <end position="60"/>
    </location>
</feature>
<feature type="compositionally biased region" description="Basic and acidic residues" evidence="1">
    <location>
        <begin position="233"/>
        <end position="253"/>
    </location>
</feature>
<dbReference type="EMBL" id="LT906467">
    <property type="protein sequence ID" value="SNV83854.1"/>
    <property type="molecule type" value="Genomic_DNA"/>
</dbReference>
<dbReference type="Proteomes" id="UP000215374">
    <property type="component" value="Chromosome 1"/>
</dbReference>
<feature type="compositionally biased region" description="Acidic residues" evidence="1">
    <location>
        <begin position="194"/>
        <end position="207"/>
    </location>
</feature>
<feature type="region of interest" description="Disordered" evidence="1">
    <location>
        <begin position="641"/>
        <end position="664"/>
    </location>
</feature>
<keyword evidence="2" id="KW-0812">Transmembrane</keyword>
<dbReference type="AlphaFoldDB" id="A0A240AL71"/>
<keyword evidence="2" id="KW-1133">Transmembrane helix</keyword>
<evidence type="ECO:0000313" key="4">
    <source>
        <dbReference type="Proteomes" id="UP000215374"/>
    </source>
</evidence>
<sequence>MIVTPGEDVDGPITVVVEDPDLPDGKVEIEVPVNGHEKDRDDNGSEETPGDDKTTVDDSNVKPVDPTDDPQDSGVKVTNPDEDTKVSATDEDGKDVPAEIDENGNVIVTPGEDVDGPITVVVEDPDLPDGKVEIEVPVNGHEKDRDDNGSEETPGDDKTTVDDSNVKPVDPTDDPQDSGVKVTNPDEDTKVSATDEDGKDVPAEIDENGNVIVTPGEDVDGPITVVVEDPDLPDGKVEIEVPVNGHEKDRDDNGSEETPGDDKTTVDDSNVKPVDPTDDPQDSGVKVTNPDEDTKVSATDEDGKDVPAEIDENGNVIVTPGEDVDGPITVVVEDPDLPNGKVEIEVPVEGHEKGRDDNGKTTTASEEDPNYGDAVVVKPGESKDSKKPFGEKDVPADTTITVKAPENATGWEFTNDADGVITGQAPSNEELAKQFAELGEKDWNKVVEALTPVAEPNVDVEFEYADGSTDRADAKFKLVGQDGKSILDPEGDADGDGVSNKEEAEKGYNPFDKNSKPQDGKPAPAPQGPADTGKCIASAVGFGLPLLALIPIGLATQLTIPGLTDFVENVSMDIERANAQIQKNLGMFNPETAQALSQMNAQLRKAGFDLATVGAGLAVIAAGILAGTIIYDNCAPGDAKSSVKVDSLKGSSGKTWTSSKKDQK</sequence>
<feature type="compositionally biased region" description="Acidic residues" evidence="1">
    <location>
        <begin position="89"/>
        <end position="102"/>
    </location>
</feature>
<feature type="region of interest" description="Disordered" evidence="1">
    <location>
        <begin position="483"/>
        <end position="530"/>
    </location>
</feature>
<feature type="compositionally biased region" description="Low complexity" evidence="1">
    <location>
        <begin position="649"/>
        <end position="658"/>
    </location>
</feature>
<keyword evidence="2" id="KW-0472">Membrane</keyword>
<name>A0A240AL71_9CORY</name>
<evidence type="ECO:0000256" key="1">
    <source>
        <dbReference type="SAM" id="MobiDB-lite"/>
    </source>
</evidence>
<dbReference type="RefSeq" id="WP_095066788.1">
    <property type="nucleotide sequence ID" value="NZ_LT906467.1"/>
</dbReference>
<organism evidence="3 4">
    <name type="scientific">Corynebacterium imitans</name>
    <dbReference type="NCBI Taxonomy" id="156978"/>
    <lineage>
        <taxon>Bacteria</taxon>
        <taxon>Bacillati</taxon>
        <taxon>Actinomycetota</taxon>
        <taxon>Actinomycetes</taxon>
        <taxon>Mycobacteriales</taxon>
        <taxon>Corynebacteriaceae</taxon>
        <taxon>Corynebacterium</taxon>
    </lineage>
</organism>
<feature type="compositionally biased region" description="Basic and acidic residues" evidence="1">
    <location>
        <begin position="23"/>
        <end position="43"/>
    </location>
</feature>
<reference evidence="3 4" key="1">
    <citation type="submission" date="2017-06" db="EMBL/GenBank/DDBJ databases">
        <authorList>
            <consortium name="Pathogen Informatics"/>
        </authorList>
    </citation>
    <scope>NUCLEOTIDE SEQUENCE [LARGE SCALE GENOMIC DNA]</scope>
    <source>
        <strain evidence="3 4">NCTC13015</strain>
    </source>
</reference>
<evidence type="ECO:0000313" key="3">
    <source>
        <dbReference type="EMBL" id="SNV83854.1"/>
    </source>
</evidence>
<feature type="region of interest" description="Disordered" evidence="1">
    <location>
        <begin position="1"/>
        <end position="398"/>
    </location>
</feature>
<feature type="compositionally biased region" description="Basic and acidic residues" evidence="1">
    <location>
        <begin position="128"/>
        <end position="148"/>
    </location>
</feature>
<feature type="transmembrane region" description="Helical" evidence="2">
    <location>
        <begin position="608"/>
        <end position="631"/>
    </location>
</feature>